<evidence type="ECO:0000313" key="3">
    <source>
        <dbReference type="Proteomes" id="UP001497744"/>
    </source>
</evidence>
<gene>
    <name evidence="2" type="ORF">BcabD6B2_39460</name>
</gene>
<feature type="compositionally biased region" description="Basic and acidic residues" evidence="1">
    <location>
        <begin position="28"/>
        <end position="41"/>
    </location>
</feature>
<evidence type="ECO:0000313" key="2">
    <source>
        <dbReference type="EMBL" id="GIX64511.1"/>
    </source>
</evidence>
<proteinExistence type="predicted"/>
<evidence type="ECO:0000256" key="1">
    <source>
        <dbReference type="SAM" id="MobiDB-lite"/>
    </source>
</evidence>
<dbReference type="EMBL" id="BPLF01000003">
    <property type="protein sequence ID" value="GIX64511.1"/>
    <property type="molecule type" value="Genomic_DNA"/>
</dbReference>
<feature type="compositionally biased region" description="Basic and acidic residues" evidence="1">
    <location>
        <begin position="154"/>
        <end position="167"/>
    </location>
</feature>
<reference evidence="2 3" key="1">
    <citation type="submission" date="2021-06" db="EMBL/GenBank/DDBJ databases">
        <title>Genome sequence of Babesia caballi.</title>
        <authorList>
            <person name="Yamagishi J."/>
            <person name="Kidaka T."/>
            <person name="Ochi A."/>
        </authorList>
    </citation>
    <scope>NUCLEOTIDE SEQUENCE [LARGE SCALE GENOMIC DNA]</scope>
    <source>
        <strain evidence="2">USDA-D6B2</strain>
    </source>
</reference>
<feature type="compositionally biased region" description="Low complexity" evidence="1">
    <location>
        <begin position="1"/>
        <end position="19"/>
    </location>
</feature>
<feature type="region of interest" description="Disordered" evidence="1">
    <location>
        <begin position="125"/>
        <end position="185"/>
    </location>
</feature>
<feature type="compositionally biased region" description="Basic residues" evidence="1">
    <location>
        <begin position="50"/>
        <end position="62"/>
    </location>
</feature>
<dbReference type="RefSeq" id="XP_067716580.1">
    <property type="nucleotide sequence ID" value="XM_067860479.1"/>
</dbReference>
<feature type="region of interest" description="Disordered" evidence="1">
    <location>
        <begin position="1"/>
        <end position="84"/>
    </location>
</feature>
<dbReference type="Proteomes" id="UP001497744">
    <property type="component" value="Unassembled WGS sequence"/>
</dbReference>
<protein>
    <submittedName>
        <fullName evidence="2">Helix-turn-helix transcriptional regulator</fullName>
    </submittedName>
</protein>
<dbReference type="AlphaFoldDB" id="A0AAV4LZE6"/>
<dbReference type="GeneID" id="94195992"/>
<keyword evidence="3" id="KW-1185">Reference proteome</keyword>
<organism evidence="2 3">
    <name type="scientific">Babesia caballi</name>
    <dbReference type="NCBI Taxonomy" id="5871"/>
    <lineage>
        <taxon>Eukaryota</taxon>
        <taxon>Sar</taxon>
        <taxon>Alveolata</taxon>
        <taxon>Apicomplexa</taxon>
        <taxon>Aconoidasida</taxon>
        <taxon>Piroplasmida</taxon>
        <taxon>Babesiidae</taxon>
        <taxon>Babesia</taxon>
    </lineage>
</organism>
<comment type="caution">
    <text evidence="2">The sequence shown here is derived from an EMBL/GenBank/DDBJ whole genome shotgun (WGS) entry which is preliminary data.</text>
</comment>
<accession>A0AAV4LZE6</accession>
<sequence length="426" mass="46647">MTPTRCVARASARTCAAAGGERRRRRTLRGETARRKERPAAAREAAPARARARHGPPARRRPLPPARAAGRRHSFTRGRSSRVRTGLQRHDLNRSVAINDKPRPVVRLEVLVGRLVDPDEVRVVDREPGDEPAGEHYVPQQDGALRQGPGLLRRVADQHEPRDRQCEQQDGLDGGDDEEPVEGPVVVPPHAVAEPLAVVVEAVHAHVAHAAVHGPRRAVQVARVAVLDPEELSGDGQLDARRRVRVLALHADCVEGLVGVRLLRYDSRVGVRHHVEAPQRHRCQQGGDDGQHRANVCGVPPQRRGCEEHVGAVEHHRSESSYEPLVVRNLLHNSPDPVHGPLHGEPEPRRRVVVLLEVGVSAALQSTPALHCGSRWRAFTLPVSATPCYIVAGTFDVVSRAPPLVPLSGVSCRWATGRFAMTFGWP</sequence>
<feature type="compositionally biased region" description="Basic residues" evidence="1">
    <location>
        <begin position="69"/>
        <end position="82"/>
    </location>
</feature>
<name>A0AAV4LZE6_BABCB</name>